<evidence type="ECO:0000313" key="2">
    <source>
        <dbReference type="EMBL" id="QDP41345.1"/>
    </source>
</evidence>
<name>A0A516KIX9_9BACI</name>
<protein>
    <submittedName>
        <fullName evidence="2">ABC transporter substrate-binding protein</fullName>
    </submittedName>
</protein>
<dbReference type="OrthoDB" id="3239593at2"/>
<keyword evidence="3" id="KW-1185">Reference proteome</keyword>
<dbReference type="KEGG" id="aqt:FN924_14830"/>
<gene>
    <name evidence="2" type="ORF">FN924_14830</name>
</gene>
<dbReference type="AlphaFoldDB" id="A0A516KIX9"/>
<proteinExistence type="predicted"/>
<feature type="region of interest" description="Disordered" evidence="1">
    <location>
        <begin position="321"/>
        <end position="347"/>
    </location>
</feature>
<dbReference type="PANTHER" id="PTHR42779:SF1">
    <property type="entry name" value="PROTEIN YNJB"/>
    <property type="match status" value="1"/>
</dbReference>
<dbReference type="EMBL" id="CP041666">
    <property type="protein sequence ID" value="QDP41345.1"/>
    <property type="molecule type" value="Genomic_DNA"/>
</dbReference>
<dbReference type="RefSeq" id="WP_143895797.1">
    <property type="nucleotide sequence ID" value="NZ_CP041666.1"/>
</dbReference>
<sequence>MQKENEVNFYMWGGNESTNRYIDQWVAPRLKDELDITLNRVPVKDINDTVMKLLAEKQAGKSGGSVDMMWINGENFLTAKTNNLLWADFSSKLPNVQKYVNQNDPSIQKDFGEPTEGLEAPWSQAQFVFIYDSNKVKNPPKTAAELKTWIKNHPGKFAYPAPPDFTGSAFIRNMLYETTGGYEQYIKPISEQSELDKQWEPLWSYLNDIQPYLWRKGETYPESVGKLDQLYADGSVWMTMSYDPSHAANAVKNGFFPESTRTFVLEKGTLSNTSYLTIPFNSTNKAAAMATINFMLSPSAQIAKADPQQWGALMAIDPNKLSSDQKKASEKIDRGEATLSSEQLSESRVPEIPAEYVDVLEEKWLEHVAK</sequence>
<dbReference type="NCBIfam" id="NF008633">
    <property type="entry name" value="PRK11622.1"/>
    <property type="match status" value="1"/>
</dbReference>
<dbReference type="PIRSF" id="PIRSF029172">
    <property type="entry name" value="UCP029172_ABC_sbc_YnjB"/>
    <property type="match status" value="1"/>
</dbReference>
<reference evidence="2 3" key="1">
    <citation type="submission" date="2019-07" db="EMBL/GenBank/DDBJ databases">
        <authorList>
            <person name="Li J."/>
        </authorList>
    </citation>
    <scope>NUCLEOTIDE SEQUENCE [LARGE SCALE GENOMIC DNA]</scope>
    <source>
        <strain evidence="2 3">TKL69</strain>
    </source>
</reference>
<evidence type="ECO:0000313" key="3">
    <source>
        <dbReference type="Proteomes" id="UP000315215"/>
    </source>
</evidence>
<dbReference type="PANTHER" id="PTHR42779">
    <property type="entry name" value="PROTEIN YNJB"/>
    <property type="match status" value="1"/>
</dbReference>
<accession>A0A516KIX9</accession>
<dbReference type="InterPro" id="IPR027020">
    <property type="entry name" value="YnjB"/>
</dbReference>
<organism evidence="2 3">
    <name type="scientific">Radiobacillus deserti</name>
    <dbReference type="NCBI Taxonomy" id="2594883"/>
    <lineage>
        <taxon>Bacteria</taxon>
        <taxon>Bacillati</taxon>
        <taxon>Bacillota</taxon>
        <taxon>Bacilli</taxon>
        <taxon>Bacillales</taxon>
        <taxon>Bacillaceae</taxon>
        <taxon>Radiobacillus</taxon>
    </lineage>
</organism>
<dbReference type="SUPFAM" id="SSF53850">
    <property type="entry name" value="Periplasmic binding protein-like II"/>
    <property type="match status" value="1"/>
</dbReference>
<dbReference type="Pfam" id="PF13416">
    <property type="entry name" value="SBP_bac_8"/>
    <property type="match status" value="1"/>
</dbReference>
<feature type="compositionally biased region" description="Basic and acidic residues" evidence="1">
    <location>
        <begin position="323"/>
        <end position="336"/>
    </location>
</feature>
<evidence type="ECO:0000256" key="1">
    <source>
        <dbReference type="SAM" id="MobiDB-lite"/>
    </source>
</evidence>
<dbReference type="Proteomes" id="UP000315215">
    <property type="component" value="Chromosome"/>
</dbReference>
<dbReference type="InterPro" id="IPR006059">
    <property type="entry name" value="SBP"/>
</dbReference>
<dbReference type="Gene3D" id="3.40.190.10">
    <property type="entry name" value="Periplasmic binding protein-like II"/>
    <property type="match status" value="2"/>
</dbReference>